<keyword evidence="1" id="KW-0677">Repeat</keyword>
<evidence type="ECO:0000313" key="5">
    <source>
        <dbReference type="EMBL" id="ARF02767.1"/>
    </source>
</evidence>
<evidence type="ECO:0000256" key="2">
    <source>
        <dbReference type="ARBA" id="ARBA00023043"/>
    </source>
</evidence>
<dbReference type="Proteomes" id="UP000315116">
    <property type="component" value="Segment"/>
</dbReference>
<dbReference type="PRINTS" id="PR01415">
    <property type="entry name" value="ANKYRIN"/>
</dbReference>
<reference evidence="5 6" key="1">
    <citation type="journal article" date="2017" name="BMC Genomics">
        <title>Genomic characterization of two novel pathogenic avipoxviruses isolated from pacific shearwaters (Ardenna spp.).</title>
        <authorList>
            <person name="Sarker S."/>
            <person name="Das S."/>
            <person name="Lavers J.L."/>
            <person name="Hutton I."/>
            <person name="Helbig K."/>
            <person name="Imbery J."/>
            <person name="Upton C."/>
            <person name="Raidal S.R."/>
        </authorList>
    </citation>
    <scope>NUCLEOTIDE SEQUENCE [LARGE SCALE GENOMIC DNA]</scope>
    <source>
        <strain evidence="5 6">SWPV-1</strain>
    </source>
</reference>
<keyword evidence="2 3" id="KW-0040">ANK repeat</keyword>
<feature type="repeat" description="ANK" evidence="3">
    <location>
        <begin position="366"/>
        <end position="401"/>
    </location>
</feature>
<dbReference type="PROSITE" id="PS50297">
    <property type="entry name" value="ANK_REP_REGION"/>
    <property type="match status" value="6"/>
</dbReference>
<feature type="repeat" description="ANK" evidence="3">
    <location>
        <begin position="265"/>
        <end position="297"/>
    </location>
</feature>
<dbReference type="SUPFAM" id="SSF48403">
    <property type="entry name" value="Ankyrin repeat"/>
    <property type="match status" value="1"/>
</dbReference>
<feature type="repeat" description="ANK" evidence="3">
    <location>
        <begin position="402"/>
        <end position="435"/>
    </location>
</feature>
<dbReference type="Pfam" id="PF00023">
    <property type="entry name" value="Ank"/>
    <property type="match status" value="1"/>
</dbReference>
<dbReference type="Pfam" id="PF09372">
    <property type="entry name" value="PRANC"/>
    <property type="match status" value="1"/>
</dbReference>
<feature type="repeat" description="ANK" evidence="3">
    <location>
        <begin position="332"/>
        <end position="365"/>
    </location>
</feature>
<dbReference type="InterPro" id="IPR002110">
    <property type="entry name" value="Ankyrin_rpt"/>
</dbReference>
<dbReference type="Pfam" id="PF12796">
    <property type="entry name" value="Ank_2"/>
    <property type="match status" value="3"/>
</dbReference>
<feature type="repeat" description="ANK" evidence="3">
    <location>
        <begin position="298"/>
        <end position="331"/>
    </location>
</feature>
<sequence length="674" mass="77229">MNSLELYKLMFYGSDNEILNAISVYDYKVENFRNSINIKYPTIPLHQAISARRTKVIEILLNNKKNNINVVDDYKGYYPLHCISEIPNIILKLLDLEHLTNYGSIINKLEDVSNSVYIEMVKEVLINNIINFKEADIIYLDKKIKTEEVNIAKILIDRGCNINALDNHNFTPLHIAVSHKMWNIINLLIYNDANVSLMAVTGDTAFEHGIKSISRLSDIKKLLYYYNMYKCKVTLKPCNVKNYKNKILKYLISSGIIDVNSVDEYNRTLLHYIVDTKNYNTINLLIDNGASINAKDVKDETPLHKSIITDASIHVVKTCLNAGAEVNAVDIFNRTPLYYALDTKHNIKIIKLLLDNGANINIRDKYDSTPLHKASSINSSKGYKIVNLLLSRGADINAKNIYGVTPLHKSVMVCGRTSLIRTLIKHGADVNAKDMYGRTPLHEVSNCCNISYYIIKMLLQNGAEIDARDNNGNTPIYTALHEEKSLRAFVSNGSRINIVNNMGVSPLERLLESNHLLDKYIDYAKIMIPKIVLESYIDSTNDKTGLYKNIEKINISSELKVFEENCKNEIKLIKNMKIGNYYLDIFFKSDNIILLNNLSKKINTVNPYLIPIYYSYLITYIEKIRKRYVLIQSSINKMDLELTNSYWSLLPTEIKYSIFSHLDINHLLCILKDK</sequence>
<evidence type="ECO:0000259" key="4">
    <source>
        <dbReference type="Pfam" id="PF09372"/>
    </source>
</evidence>
<dbReference type="PANTHER" id="PTHR24171">
    <property type="entry name" value="ANKYRIN REPEAT DOMAIN-CONTAINING PROTEIN 39-RELATED"/>
    <property type="match status" value="1"/>
</dbReference>
<accession>A0A1V0S820</accession>
<protein>
    <submittedName>
        <fullName evidence="5">SWPV1-193</fullName>
    </submittedName>
</protein>
<dbReference type="InterPro" id="IPR018272">
    <property type="entry name" value="PRANC_domain"/>
</dbReference>
<evidence type="ECO:0000256" key="3">
    <source>
        <dbReference type="PROSITE-ProRule" id="PRU00023"/>
    </source>
</evidence>
<evidence type="ECO:0000256" key="1">
    <source>
        <dbReference type="ARBA" id="ARBA00022737"/>
    </source>
</evidence>
<feature type="repeat" description="ANK" evidence="3">
    <location>
        <begin position="436"/>
        <end position="470"/>
    </location>
</feature>
<organism evidence="5 6">
    <name type="scientific">Shearwaterpox virus</name>
    <dbReference type="NCBI Taxonomy" id="1974596"/>
    <lineage>
        <taxon>Viruses</taxon>
        <taxon>Varidnaviria</taxon>
        <taxon>Bamfordvirae</taxon>
        <taxon>Nucleocytoviricota</taxon>
        <taxon>Pokkesviricetes</taxon>
        <taxon>Chitovirales</taxon>
        <taxon>Poxviridae</taxon>
        <taxon>Chordopoxvirinae</taxon>
        <taxon>Avipoxvirus</taxon>
        <taxon>Avipoxvirus canarypox</taxon>
        <taxon>Canarypox virus</taxon>
    </lineage>
</organism>
<evidence type="ECO:0000313" key="6">
    <source>
        <dbReference type="Proteomes" id="UP000315116"/>
    </source>
</evidence>
<dbReference type="InterPro" id="IPR036770">
    <property type="entry name" value="Ankyrin_rpt-contain_sf"/>
</dbReference>
<dbReference type="SMART" id="SM00248">
    <property type="entry name" value="ANK"/>
    <property type="match status" value="9"/>
</dbReference>
<proteinExistence type="predicted"/>
<dbReference type="PROSITE" id="PS50088">
    <property type="entry name" value="ANK_REPEAT"/>
    <property type="match status" value="7"/>
</dbReference>
<feature type="domain" description="PRANC" evidence="4">
    <location>
        <begin position="583"/>
        <end position="671"/>
    </location>
</feature>
<feature type="repeat" description="ANK" evidence="3">
    <location>
        <begin position="168"/>
        <end position="200"/>
    </location>
</feature>
<name>A0A1V0S820_CNPV</name>
<dbReference type="Gene3D" id="1.25.40.20">
    <property type="entry name" value="Ankyrin repeat-containing domain"/>
    <property type="match status" value="5"/>
</dbReference>
<gene>
    <name evidence="5" type="primary">SWPV1-193</name>
</gene>
<dbReference type="EMBL" id="KX857216">
    <property type="protein sequence ID" value="ARF02767.1"/>
    <property type="molecule type" value="Genomic_DNA"/>
</dbReference>